<organism evidence="5 6">
    <name type="scientific">Chelonoidis abingdonii</name>
    <name type="common">Abingdon island giant tortoise</name>
    <name type="synonym">Testudo abingdonii</name>
    <dbReference type="NCBI Taxonomy" id="106734"/>
    <lineage>
        <taxon>Eukaryota</taxon>
        <taxon>Metazoa</taxon>
        <taxon>Chordata</taxon>
        <taxon>Craniata</taxon>
        <taxon>Vertebrata</taxon>
        <taxon>Euteleostomi</taxon>
        <taxon>Archelosauria</taxon>
        <taxon>Testudinata</taxon>
        <taxon>Testudines</taxon>
        <taxon>Cryptodira</taxon>
        <taxon>Durocryptodira</taxon>
        <taxon>Testudinoidea</taxon>
        <taxon>Testudinidae</taxon>
        <taxon>Chelonoidis</taxon>
    </lineage>
</organism>
<dbReference type="PANTHER" id="PTHR23192:SF7">
    <property type="entry name" value="OLFACTOMEDIN-4"/>
    <property type="match status" value="1"/>
</dbReference>
<protein>
    <recommendedName>
        <fullName evidence="4">Olfactomedin-like domain-containing protein</fullName>
    </recommendedName>
</protein>
<dbReference type="SMART" id="SM00284">
    <property type="entry name" value="OLF"/>
    <property type="match status" value="1"/>
</dbReference>
<evidence type="ECO:0000259" key="4">
    <source>
        <dbReference type="PROSITE" id="PS51132"/>
    </source>
</evidence>
<proteinExistence type="predicted"/>
<dbReference type="AlphaFoldDB" id="A0A8C0JGP1"/>
<reference evidence="5" key="2">
    <citation type="submission" date="2025-09" db="UniProtKB">
        <authorList>
            <consortium name="Ensembl"/>
        </authorList>
    </citation>
    <scope>IDENTIFICATION</scope>
</reference>
<feature type="domain" description="Olfactomedin-like" evidence="4">
    <location>
        <begin position="125"/>
        <end position="387"/>
    </location>
</feature>
<evidence type="ECO:0000256" key="3">
    <source>
        <dbReference type="PROSITE-ProRule" id="PRU00446"/>
    </source>
</evidence>
<dbReference type="GO" id="GO:0005615">
    <property type="term" value="C:extracellular space"/>
    <property type="evidence" value="ECO:0007669"/>
    <property type="project" value="TreeGrafter"/>
</dbReference>
<evidence type="ECO:0000313" key="6">
    <source>
        <dbReference type="Proteomes" id="UP000694404"/>
    </source>
</evidence>
<dbReference type="PROSITE" id="PS51132">
    <property type="entry name" value="OLF"/>
    <property type="match status" value="1"/>
</dbReference>
<comment type="subcellular location">
    <subcellularLocation>
        <location evidence="1">Secreted</location>
    </subcellularLocation>
</comment>
<dbReference type="Ensembl" id="ENSCABT00000034251.1">
    <property type="protein sequence ID" value="ENSCABP00000031247.1"/>
    <property type="gene ID" value="ENSCABG00000022835.1"/>
</dbReference>
<reference evidence="5" key="1">
    <citation type="submission" date="2025-08" db="UniProtKB">
        <authorList>
            <consortium name="Ensembl"/>
        </authorList>
    </citation>
    <scope>IDENTIFICATION</scope>
</reference>
<dbReference type="InterPro" id="IPR003112">
    <property type="entry name" value="Olfac-like_dom"/>
</dbReference>
<dbReference type="GO" id="GO:0007165">
    <property type="term" value="P:signal transduction"/>
    <property type="evidence" value="ECO:0007669"/>
    <property type="project" value="TreeGrafter"/>
</dbReference>
<keyword evidence="6" id="KW-1185">Reference proteome</keyword>
<evidence type="ECO:0000256" key="1">
    <source>
        <dbReference type="ARBA" id="ARBA00004613"/>
    </source>
</evidence>
<dbReference type="Pfam" id="PF02191">
    <property type="entry name" value="OLF"/>
    <property type="match status" value="1"/>
</dbReference>
<comment type="caution">
    <text evidence="3">Lacks conserved residue(s) required for the propagation of feature annotation.</text>
</comment>
<dbReference type="GeneTree" id="ENSGT00940000155454"/>
<dbReference type="OMA" id="PYNYLHF"/>
<evidence type="ECO:0000313" key="5">
    <source>
        <dbReference type="Ensembl" id="ENSCABP00000031247.1"/>
    </source>
</evidence>
<evidence type="ECO:0000256" key="2">
    <source>
        <dbReference type="ARBA" id="ARBA00022525"/>
    </source>
</evidence>
<name>A0A8C0JGP1_CHEAB</name>
<sequence length="390" mass="44429">MFKHSGTGHQLQSIQVLLENLWNLNNRGSALSSPPASTYAISSFHPEGSSSAFSHLLGALRFSGLERCSPGPLSSPLLGTSIWFPRKLMALSFEPPWQNLLSSDYVGWAFLVAILGQESPPELRSCGHGGIVNISQTYIVQLNWRGFSFKYGSWDRDYSLWTPQKDLYWIAPLNTDGRLLEYYRLHNSYDDLLLLKNARQLQIQYGEGSGTTVYNNFMYYNVYNLREMGKLDLNTNTLAVRKTLPNAAYGNRFSYAGVGWQDMDFAVDESGLWVIYSTEDSTGNIMISKLNETTLDVLHTWNTRQYKPSISNAFIICGVLYATRPVNTRKEEIFYTYDTNTEQEGKISVIMDKMLETIQSINYNPSDQVLYVYNDGYLVKYNLIFQPVLH</sequence>
<dbReference type="InterPro" id="IPR050605">
    <property type="entry name" value="Olfactomedin-like_domain"/>
</dbReference>
<accession>A0A8C0JGP1</accession>
<dbReference type="Proteomes" id="UP000694404">
    <property type="component" value="Unplaced"/>
</dbReference>
<keyword evidence="2" id="KW-0964">Secreted</keyword>
<dbReference type="PANTHER" id="PTHR23192">
    <property type="entry name" value="OLFACTOMEDIN-RELATED"/>
    <property type="match status" value="1"/>
</dbReference>